<sequence length="144" mass="16439">MISKSILITLQCVSCLLLIIGVILISSGMFTSSWLVADFEVDHHIHYHGLWRDCQLLGGTFGGRIRATGEWLCFSKIDKQNIDPEHQFKCDVRGLDWAFKPNSEVQLPIVGDKNRRIFSLLNWAFCKLPIHSLELPTVADCRRQ</sequence>
<proteinExistence type="predicted"/>
<feature type="transmembrane region" description="Helical" evidence="1">
    <location>
        <begin position="6"/>
        <end position="25"/>
    </location>
</feature>
<keyword evidence="2" id="KW-1185">Reference proteome</keyword>
<evidence type="ECO:0000313" key="2">
    <source>
        <dbReference type="Proteomes" id="UP000887565"/>
    </source>
</evidence>
<keyword evidence="1" id="KW-1133">Transmembrane helix</keyword>
<evidence type="ECO:0000313" key="3">
    <source>
        <dbReference type="WBParaSite" id="nRc.2.0.1.t34777-RA"/>
    </source>
</evidence>
<accession>A0A915K7R0</accession>
<organism evidence="2 3">
    <name type="scientific">Romanomermis culicivorax</name>
    <name type="common">Nematode worm</name>
    <dbReference type="NCBI Taxonomy" id="13658"/>
    <lineage>
        <taxon>Eukaryota</taxon>
        <taxon>Metazoa</taxon>
        <taxon>Ecdysozoa</taxon>
        <taxon>Nematoda</taxon>
        <taxon>Enoplea</taxon>
        <taxon>Dorylaimia</taxon>
        <taxon>Mermithida</taxon>
        <taxon>Mermithoidea</taxon>
        <taxon>Mermithidae</taxon>
        <taxon>Romanomermis</taxon>
    </lineage>
</organism>
<reference evidence="3" key="1">
    <citation type="submission" date="2022-11" db="UniProtKB">
        <authorList>
            <consortium name="WormBaseParasite"/>
        </authorList>
    </citation>
    <scope>IDENTIFICATION</scope>
</reference>
<dbReference type="GO" id="GO:0016020">
    <property type="term" value="C:membrane"/>
    <property type="evidence" value="ECO:0007669"/>
    <property type="project" value="InterPro"/>
</dbReference>
<dbReference type="WBParaSite" id="nRc.2.0.1.t34777-RA">
    <property type="protein sequence ID" value="nRc.2.0.1.t34777-RA"/>
    <property type="gene ID" value="nRc.2.0.1.g34777"/>
</dbReference>
<keyword evidence="1" id="KW-0472">Membrane</keyword>
<dbReference type="Proteomes" id="UP000887565">
    <property type="component" value="Unplaced"/>
</dbReference>
<dbReference type="Gene3D" id="1.20.140.150">
    <property type="match status" value="1"/>
</dbReference>
<dbReference type="AlphaFoldDB" id="A0A915K7R0"/>
<name>A0A915K7R0_ROMCU</name>
<protein>
    <submittedName>
        <fullName evidence="3">Uncharacterized protein</fullName>
    </submittedName>
</protein>
<keyword evidence="1" id="KW-0812">Transmembrane</keyword>
<evidence type="ECO:0000256" key="1">
    <source>
        <dbReference type="SAM" id="Phobius"/>
    </source>
</evidence>
<dbReference type="InterPro" id="IPR010761">
    <property type="entry name" value="Clc_prot-like"/>
</dbReference>
<dbReference type="Pfam" id="PF07062">
    <property type="entry name" value="Clc-like"/>
    <property type="match status" value="1"/>
</dbReference>